<feature type="region of interest" description="Disordered" evidence="3">
    <location>
        <begin position="1"/>
        <end position="23"/>
    </location>
</feature>
<feature type="compositionally biased region" description="Polar residues" evidence="3">
    <location>
        <begin position="12"/>
        <end position="22"/>
    </location>
</feature>
<dbReference type="OrthoDB" id="1749473at2759"/>
<evidence type="ECO:0000256" key="1">
    <source>
        <dbReference type="ARBA" id="ARBA00022884"/>
    </source>
</evidence>
<dbReference type="InterPro" id="IPR035979">
    <property type="entry name" value="RBD_domain_sf"/>
</dbReference>
<feature type="domain" description="RRM" evidence="4">
    <location>
        <begin position="185"/>
        <end position="253"/>
    </location>
</feature>
<dbReference type="SMART" id="SM00360">
    <property type="entry name" value="RRM"/>
    <property type="match status" value="4"/>
</dbReference>
<keyword evidence="1 2" id="KW-0694">RNA-binding</keyword>
<keyword evidence="6" id="KW-1185">Reference proteome</keyword>
<dbReference type="InterPro" id="IPR012677">
    <property type="entry name" value="Nucleotide-bd_a/b_plait_sf"/>
</dbReference>
<organism evidence="5 6">
    <name type="scientific">Lachancea meyersii CBS 8951</name>
    <dbReference type="NCBI Taxonomy" id="1266667"/>
    <lineage>
        <taxon>Eukaryota</taxon>
        <taxon>Fungi</taxon>
        <taxon>Dikarya</taxon>
        <taxon>Ascomycota</taxon>
        <taxon>Saccharomycotina</taxon>
        <taxon>Saccharomycetes</taxon>
        <taxon>Saccharomycetales</taxon>
        <taxon>Saccharomycetaceae</taxon>
        <taxon>Lachancea</taxon>
    </lineage>
</organism>
<dbReference type="PROSITE" id="PS50102">
    <property type="entry name" value="RRM"/>
    <property type="match status" value="3"/>
</dbReference>
<dbReference type="AlphaFoldDB" id="A0A1G4JKX4"/>
<dbReference type="Proteomes" id="UP000191144">
    <property type="component" value="Chromosome E"/>
</dbReference>
<reference evidence="6" key="1">
    <citation type="submission" date="2016-03" db="EMBL/GenBank/DDBJ databases">
        <authorList>
            <person name="Devillers Hugo."/>
        </authorList>
    </citation>
    <scope>NUCLEOTIDE SEQUENCE [LARGE SCALE GENOMIC DNA]</scope>
</reference>
<evidence type="ECO:0000256" key="2">
    <source>
        <dbReference type="PROSITE-ProRule" id="PRU00176"/>
    </source>
</evidence>
<dbReference type="CDD" id="cd21601">
    <property type="entry name" value="RRM1_PES4_MIP6"/>
    <property type="match status" value="1"/>
</dbReference>
<dbReference type="SMART" id="SM00361">
    <property type="entry name" value="RRM_1"/>
    <property type="match status" value="2"/>
</dbReference>
<feature type="compositionally biased region" description="Low complexity" evidence="3">
    <location>
        <begin position="64"/>
        <end position="74"/>
    </location>
</feature>
<evidence type="ECO:0000313" key="6">
    <source>
        <dbReference type="Proteomes" id="UP000191144"/>
    </source>
</evidence>
<dbReference type="InterPro" id="IPR003954">
    <property type="entry name" value="RRM_euk-type"/>
</dbReference>
<dbReference type="PANTHER" id="PTHR48025">
    <property type="entry name" value="OS02G0815200 PROTEIN"/>
    <property type="match status" value="1"/>
</dbReference>
<dbReference type="Gene3D" id="3.30.70.330">
    <property type="match status" value="3"/>
</dbReference>
<dbReference type="CDD" id="cd21602">
    <property type="entry name" value="RRM2_PES4_MIP6"/>
    <property type="match status" value="1"/>
</dbReference>
<feature type="domain" description="RRM" evidence="4">
    <location>
        <begin position="304"/>
        <end position="381"/>
    </location>
</feature>
<feature type="region of interest" description="Disordered" evidence="3">
    <location>
        <begin position="59"/>
        <end position="82"/>
    </location>
</feature>
<gene>
    <name evidence="5" type="ORF">LAME_0E10682G</name>
</gene>
<proteinExistence type="predicted"/>
<dbReference type="EMBL" id="LT598481">
    <property type="protein sequence ID" value="SCU90973.1"/>
    <property type="molecule type" value="Genomic_DNA"/>
</dbReference>
<accession>A0A1G4JKX4</accession>
<feature type="domain" description="RRM" evidence="4">
    <location>
        <begin position="97"/>
        <end position="175"/>
    </location>
</feature>
<dbReference type="PANTHER" id="PTHR48025:SF1">
    <property type="entry name" value="RRM DOMAIN-CONTAINING PROTEIN"/>
    <property type="match status" value="1"/>
</dbReference>
<feature type="region of interest" description="Disordered" evidence="3">
    <location>
        <begin position="499"/>
        <end position="532"/>
    </location>
</feature>
<evidence type="ECO:0000259" key="4">
    <source>
        <dbReference type="PROSITE" id="PS50102"/>
    </source>
</evidence>
<name>A0A1G4JKX4_9SACH</name>
<sequence>MRKGARGGPKANTGSVLNTISPNADRLNNKQARYVGFFKEPKKEHAIIPTFEPAFKGVGENRHSSSVSSQNSEGAESEAPVQLNDSKDTCVISFKSTALFIGDLNLDVTEKMLKYVFGVFPSLQSVKICVDAETKRSLGYGYLNFSAAEDAKKAIEDFNYVKLFGKEVRIMPSMRNTYFRKNIGTNVFFANLPLENPNLTTRAFYETFNHYGRVLSCKLERRKNIGFVYFESDAVAKKVIEELNDTEFYGNKISCGLHFDKDVRKSPEFEKRKAKLHGLTKESLLTDDQTEVEYGEHSNGPHPNSVHVKNLPIEADNEMLLDFFSKVGPVKSIFTARSKTHKNSCWGFVTYKKGRDTQKALVALNGMLFIGKKLTITKGVRADSERNARSENSVKETAKKDSISDLLSNGYRQTLYLSNLSSICNEEFLMQLCITEKIGYKQIIIDHYDETSLTFVGQVRCNSRPDANRLFESLNNKLVGDCFVKVSWRRPLLTNSQVTVSGRKPRRGENSIYNSPDSYEERENYPPHHSKIPLRHDRYFGNNCNSASTAKDSHQCAKRQLLDVLTKEIKGAMDFISYPSASRDENLKCISEYIFDVYWRSDVESLTKFILLMNTKPQHGRILQKQVQEAISFLGFQR</sequence>
<dbReference type="CDD" id="cd21603">
    <property type="entry name" value="RRM3_PES4_MIP6"/>
    <property type="match status" value="1"/>
</dbReference>
<dbReference type="InterPro" id="IPR050502">
    <property type="entry name" value="Euk_RNA-bind_prot"/>
</dbReference>
<dbReference type="InterPro" id="IPR000504">
    <property type="entry name" value="RRM_dom"/>
</dbReference>
<protein>
    <submittedName>
        <fullName evidence="5">LAME_0E10682g1_1</fullName>
    </submittedName>
</protein>
<dbReference type="CDD" id="cd21604">
    <property type="entry name" value="RRM4_PES4_MIP6"/>
    <property type="match status" value="1"/>
</dbReference>
<dbReference type="SUPFAM" id="SSF54928">
    <property type="entry name" value="RNA-binding domain, RBD"/>
    <property type="match status" value="2"/>
</dbReference>
<evidence type="ECO:0000313" key="5">
    <source>
        <dbReference type="EMBL" id="SCU90973.1"/>
    </source>
</evidence>
<dbReference type="Pfam" id="PF00076">
    <property type="entry name" value="RRM_1"/>
    <property type="match status" value="3"/>
</dbReference>
<dbReference type="GO" id="GO:0003729">
    <property type="term" value="F:mRNA binding"/>
    <property type="evidence" value="ECO:0007669"/>
    <property type="project" value="TreeGrafter"/>
</dbReference>
<evidence type="ECO:0000256" key="3">
    <source>
        <dbReference type="SAM" id="MobiDB-lite"/>
    </source>
</evidence>